<dbReference type="SUPFAM" id="SSF64005">
    <property type="entry name" value="Undecaprenyl diphosphate synthase"/>
    <property type="match status" value="1"/>
</dbReference>
<evidence type="ECO:0000313" key="13">
    <source>
        <dbReference type="EMBL" id="GAA95971.1"/>
    </source>
</evidence>
<evidence type="ECO:0000256" key="6">
    <source>
        <dbReference type="ARBA" id="ARBA00022679"/>
    </source>
</evidence>
<evidence type="ECO:0000256" key="8">
    <source>
        <dbReference type="ARBA" id="ARBA00022824"/>
    </source>
</evidence>
<keyword evidence="14" id="KW-1185">Reference proteome</keyword>
<dbReference type="GO" id="GO:1904423">
    <property type="term" value="C:dehydrodolichyl diphosphate synthase complex"/>
    <property type="evidence" value="ECO:0007669"/>
    <property type="project" value="InterPro"/>
</dbReference>
<sequence length="225" mass="25088">MTAWNASSSSTYVRAVALHKGRCKTPLSLIPSGSATGLRPDTLVQLEQLVQWCASSSVEHLLLYDRQGCLRQNAAAICKALARNATVADCTRPEARHRTFDVQLQRQKIRISMLDAQDGRAHIARVGQVLASAVRQGYLAPKEIDIALLDDKLIDSLVPAPDLMIVLGGTYCRLHGFPPWHLRLTEFYHVPSPLWSWNSTPTQLSRAHFEQALDLYSDCEMRQGK</sequence>
<evidence type="ECO:0000256" key="12">
    <source>
        <dbReference type="ARBA" id="ARBA00047353"/>
    </source>
</evidence>
<dbReference type="Proteomes" id="UP000009131">
    <property type="component" value="Unassembled WGS sequence"/>
</dbReference>
<keyword evidence="8" id="KW-0256">Endoplasmic reticulum</keyword>
<gene>
    <name evidence="13" type="primary">Mo02629</name>
    <name evidence="13" type="ORF">E5Q_02629</name>
</gene>
<dbReference type="eggNOG" id="KOG2818">
    <property type="taxonomic scope" value="Eukaryota"/>
</dbReference>
<evidence type="ECO:0000256" key="1">
    <source>
        <dbReference type="ARBA" id="ARBA00001946"/>
    </source>
</evidence>
<dbReference type="STRING" id="764103.G7DZG1"/>
<dbReference type="InParanoid" id="G7DZG1"/>
<keyword evidence="10" id="KW-1133">Transmembrane helix</keyword>
<dbReference type="PANTHER" id="PTHR21528:SF0">
    <property type="entry name" value="DEHYDRODOLICHYL DIPHOSPHATE SYNTHASE COMPLEX SUBUNIT NUS1"/>
    <property type="match status" value="1"/>
</dbReference>
<protein>
    <recommendedName>
        <fullName evidence="5">ditrans,polycis-polyprenyl diphosphate synthase [(2E,6E)-farnesyldiphosphate specific]</fullName>
        <ecNumber evidence="5">2.5.1.87</ecNumber>
    </recommendedName>
</protein>
<reference evidence="13 14" key="1">
    <citation type="journal article" date="2011" name="J. Gen. Appl. Microbiol.">
        <title>Draft genome sequencing of the enigmatic basidiomycete Mixia osmundae.</title>
        <authorList>
            <person name="Nishida H."/>
            <person name="Nagatsuka Y."/>
            <person name="Sugiyama J."/>
        </authorList>
    </citation>
    <scope>NUCLEOTIDE SEQUENCE [LARGE SCALE GENOMIC DNA]</scope>
    <source>
        <strain evidence="14">CBS 9802 / IAM 14324 / JCM 22182 / KY 12970</strain>
    </source>
</reference>
<dbReference type="HOGENOM" id="CLU_051870_2_1_1"/>
<dbReference type="PANTHER" id="PTHR21528">
    <property type="entry name" value="DEHYDRODOLICHYL DIPHOSPHATE SYNTHASE COMPLEX SUBUNIT NUS1"/>
    <property type="match status" value="1"/>
</dbReference>
<proteinExistence type="inferred from homology"/>
<evidence type="ECO:0000256" key="5">
    <source>
        <dbReference type="ARBA" id="ARBA00012596"/>
    </source>
</evidence>
<dbReference type="InterPro" id="IPR038887">
    <property type="entry name" value="Nus1/NgBR"/>
</dbReference>
<evidence type="ECO:0000256" key="10">
    <source>
        <dbReference type="ARBA" id="ARBA00022989"/>
    </source>
</evidence>
<evidence type="ECO:0000256" key="3">
    <source>
        <dbReference type="ARBA" id="ARBA00004922"/>
    </source>
</evidence>
<name>G7DZG1_MIXOS</name>
<evidence type="ECO:0000256" key="2">
    <source>
        <dbReference type="ARBA" id="ARBA00004586"/>
    </source>
</evidence>
<dbReference type="GO" id="GO:0005789">
    <property type="term" value="C:endoplasmic reticulum membrane"/>
    <property type="evidence" value="ECO:0007669"/>
    <property type="project" value="UniProtKB-SubCell"/>
</dbReference>
<keyword evidence="6" id="KW-0808">Transferase</keyword>
<evidence type="ECO:0000313" key="14">
    <source>
        <dbReference type="Proteomes" id="UP000009131"/>
    </source>
</evidence>
<comment type="subcellular location">
    <subcellularLocation>
        <location evidence="2">Endoplasmic reticulum membrane</location>
    </subcellularLocation>
</comment>
<comment type="catalytic activity">
    <reaction evidence="12">
        <text>n isopentenyl diphosphate + (2E,6E)-farnesyl diphosphate = a di-trans,poly-cis-polyprenyl diphosphate + n diphosphate</text>
        <dbReference type="Rhea" id="RHEA:53008"/>
        <dbReference type="Rhea" id="RHEA-COMP:19494"/>
        <dbReference type="ChEBI" id="CHEBI:33019"/>
        <dbReference type="ChEBI" id="CHEBI:128769"/>
        <dbReference type="ChEBI" id="CHEBI:136960"/>
        <dbReference type="ChEBI" id="CHEBI:175763"/>
        <dbReference type="EC" id="2.5.1.87"/>
    </reaction>
</comment>
<organism evidence="13 14">
    <name type="scientific">Mixia osmundae (strain CBS 9802 / IAM 14324 / JCM 22182 / KY 12970)</name>
    <dbReference type="NCBI Taxonomy" id="764103"/>
    <lineage>
        <taxon>Eukaryota</taxon>
        <taxon>Fungi</taxon>
        <taxon>Dikarya</taxon>
        <taxon>Basidiomycota</taxon>
        <taxon>Pucciniomycotina</taxon>
        <taxon>Mixiomycetes</taxon>
        <taxon>Mixiales</taxon>
        <taxon>Mixiaceae</taxon>
        <taxon>Mixia</taxon>
    </lineage>
</organism>
<keyword evidence="7" id="KW-0812">Transmembrane</keyword>
<dbReference type="FunCoup" id="G7DZG1">
    <property type="interactions" value="227"/>
</dbReference>
<dbReference type="GO" id="GO:0045547">
    <property type="term" value="F:ditrans,polycis-polyprenyl diphosphate synthase [(2E,6E)-farnesyl diphosphate specific] activity"/>
    <property type="evidence" value="ECO:0007669"/>
    <property type="project" value="UniProtKB-EC"/>
</dbReference>
<comment type="caution">
    <text evidence="13">The sequence shown here is derived from an EMBL/GenBank/DDBJ whole genome shotgun (WGS) entry which is preliminary data.</text>
</comment>
<comment type="pathway">
    <text evidence="3">Protein modification; protein glycosylation.</text>
</comment>
<evidence type="ECO:0000256" key="11">
    <source>
        <dbReference type="ARBA" id="ARBA00023136"/>
    </source>
</evidence>
<comment type="cofactor">
    <cofactor evidence="1">
        <name>Mg(2+)</name>
        <dbReference type="ChEBI" id="CHEBI:18420"/>
    </cofactor>
</comment>
<dbReference type="AlphaFoldDB" id="G7DZG1"/>
<evidence type="ECO:0000256" key="4">
    <source>
        <dbReference type="ARBA" id="ARBA00005432"/>
    </source>
</evidence>
<dbReference type="Gene3D" id="3.40.1180.10">
    <property type="entry name" value="Decaprenyl diphosphate synthase-like"/>
    <property type="match status" value="1"/>
</dbReference>
<reference evidence="13 14" key="2">
    <citation type="journal article" date="2012" name="Open Biol.">
        <title>Characteristics of nucleosomes and linker DNA regions on the genome of the basidiomycete Mixia osmundae revealed by mono- and dinucleosome mapping.</title>
        <authorList>
            <person name="Nishida H."/>
            <person name="Kondo S."/>
            <person name="Matsumoto T."/>
            <person name="Suzuki Y."/>
            <person name="Yoshikawa H."/>
            <person name="Taylor T.D."/>
            <person name="Sugiyama J."/>
        </authorList>
    </citation>
    <scope>NUCLEOTIDE SEQUENCE [LARGE SCALE GENOMIC DNA]</scope>
    <source>
        <strain evidence="14">CBS 9802 / IAM 14324 / JCM 22182 / KY 12970</strain>
    </source>
</reference>
<accession>G7DZG1</accession>
<keyword evidence="9" id="KW-0460">Magnesium</keyword>
<comment type="similarity">
    <text evidence="4">Belongs to the UPP synthase family.</text>
</comment>
<dbReference type="EC" id="2.5.1.87" evidence="5"/>
<dbReference type="InterPro" id="IPR036424">
    <property type="entry name" value="UPP_synth-like_sf"/>
</dbReference>
<evidence type="ECO:0000256" key="7">
    <source>
        <dbReference type="ARBA" id="ARBA00022692"/>
    </source>
</evidence>
<dbReference type="UniPathway" id="UPA00378"/>
<evidence type="ECO:0000256" key="9">
    <source>
        <dbReference type="ARBA" id="ARBA00022842"/>
    </source>
</evidence>
<keyword evidence="11" id="KW-0472">Membrane</keyword>
<dbReference type="OrthoDB" id="3057168at2759"/>
<dbReference type="EMBL" id="BABT02000069">
    <property type="protein sequence ID" value="GAA95971.1"/>
    <property type="molecule type" value="Genomic_DNA"/>
</dbReference>